<comment type="caution">
    <text evidence="1">The sequence shown here is derived from an EMBL/GenBank/DDBJ whole genome shotgun (WGS) entry which is preliminary data.</text>
</comment>
<dbReference type="PANTHER" id="PTHR38474">
    <property type="entry name" value="SLR0299 PROTEIN"/>
    <property type="match status" value="1"/>
</dbReference>
<sequence length="228" mass="26978">MFFKEINIEEWKRKEYFEHFTKNEPCTASITLKLDITNIKKLNLKVYPALIYALTKTVNQFEEFRTNKNSQGILGIYETLYPCYAYLKKGNELFTNLWSDSINSYSEFYNSYIHDTTEYGNIQKLIGKDNVPENSFSISMEPWFTFDGFNLNLKNGYDYFFPIFTLGKFFLDNEKYLIPLSIQVNHAVCDAFYLQRFLEKLEELINTDETFFDTPTTKVVDFTELAVK</sequence>
<dbReference type="PANTHER" id="PTHR38474:SF2">
    <property type="entry name" value="CHLORAMPHENICOL ACETYLTRANSFERASE"/>
    <property type="match status" value="1"/>
</dbReference>
<dbReference type="RefSeq" id="WP_320314280.1">
    <property type="nucleotide sequence ID" value="NZ_JAVIKH010000016.1"/>
</dbReference>
<gene>
    <name evidence="1" type="ORF">RFV38_10520</name>
</gene>
<accession>A0ABU4WEU2</accession>
<dbReference type="Gene3D" id="3.30.559.10">
    <property type="entry name" value="Chloramphenicol acetyltransferase-like domain"/>
    <property type="match status" value="1"/>
</dbReference>
<dbReference type="Pfam" id="PF00302">
    <property type="entry name" value="CAT"/>
    <property type="match status" value="1"/>
</dbReference>
<dbReference type="InterPro" id="IPR023213">
    <property type="entry name" value="CAT-like_dom_sf"/>
</dbReference>
<evidence type="ECO:0000313" key="2">
    <source>
        <dbReference type="Proteomes" id="UP001279681"/>
    </source>
</evidence>
<reference evidence="2" key="1">
    <citation type="submission" date="2023-07" db="EMBL/GenBank/DDBJ databases">
        <authorList>
            <person name="Colorado M.A."/>
            <person name="Villamil L.M."/>
            <person name="Melo J.F."/>
            <person name="Rodriguez J.A."/>
            <person name="Ruiz R.Y."/>
        </authorList>
    </citation>
    <scope>NUCLEOTIDE SEQUENCE [LARGE SCALE GENOMIC DNA]</scope>
    <source>
        <strain evidence="2">C33</strain>
    </source>
</reference>
<dbReference type="EMBL" id="JAVIKH010000016">
    <property type="protein sequence ID" value="MDX8336925.1"/>
    <property type="molecule type" value="Genomic_DNA"/>
</dbReference>
<organism evidence="1 2">
    <name type="scientific">Candidatus Cetobacterium colombiensis</name>
    <dbReference type="NCBI Taxonomy" id="3073100"/>
    <lineage>
        <taxon>Bacteria</taxon>
        <taxon>Fusobacteriati</taxon>
        <taxon>Fusobacteriota</taxon>
        <taxon>Fusobacteriia</taxon>
        <taxon>Fusobacteriales</taxon>
        <taxon>Fusobacteriaceae</taxon>
        <taxon>Cetobacterium</taxon>
    </lineage>
</organism>
<dbReference type="SMART" id="SM01059">
    <property type="entry name" value="CAT"/>
    <property type="match status" value="1"/>
</dbReference>
<proteinExistence type="predicted"/>
<dbReference type="Proteomes" id="UP001279681">
    <property type="component" value="Unassembled WGS sequence"/>
</dbReference>
<protein>
    <submittedName>
        <fullName evidence="1">CatA-like O-acetyltransferase</fullName>
    </submittedName>
</protein>
<dbReference type="InterPro" id="IPR001707">
    <property type="entry name" value="Cmp_AcTrfase"/>
</dbReference>
<dbReference type="SUPFAM" id="SSF52777">
    <property type="entry name" value="CoA-dependent acyltransferases"/>
    <property type="match status" value="1"/>
</dbReference>
<keyword evidence="2" id="KW-1185">Reference proteome</keyword>
<name>A0ABU4WEU2_9FUSO</name>
<dbReference type="PIRSF" id="PIRSF000440">
    <property type="entry name" value="CAT"/>
    <property type="match status" value="1"/>
</dbReference>
<evidence type="ECO:0000313" key="1">
    <source>
        <dbReference type="EMBL" id="MDX8336925.1"/>
    </source>
</evidence>